<sequence>MKKYRQAWDILLKTCYKDDGYEENEVGSTLAARPQLMPKRTGPCCISKVYYNTKEFEKAVDLFISVADEFEDSRGYQYDLCDMVRQCFSNRFYDNQKQFSKYFKLLQRKKCERIAKTQLELLLDMDSFISCRSEMTLAK</sequence>
<evidence type="ECO:0000259" key="1">
    <source>
        <dbReference type="Pfam" id="PF12972"/>
    </source>
</evidence>
<gene>
    <name evidence="2" type="ORF">OBE_13837</name>
</gene>
<reference evidence="2" key="1">
    <citation type="journal article" date="2013" name="Environ. Microbiol.">
        <title>Microbiota from the distal guts of lean and obese adolescents exhibit partial functional redundancy besides clear differences in community structure.</title>
        <authorList>
            <person name="Ferrer M."/>
            <person name="Ruiz A."/>
            <person name="Lanza F."/>
            <person name="Haange S.B."/>
            <person name="Oberbach A."/>
            <person name="Till H."/>
            <person name="Bargiela R."/>
            <person name="Campoy C."/>
            <person name="Segura M.T."/>
            <person name="Richter M."/>
            <person name="von Bergen M."/>
            <person name="Seifert J."/>
            <person name="Suarez A."/>
        </authorList>
    </citation>
    <scope>NUCLEOTIDE SEQUENCE</scope>
</reference>
<accession>K1SB58</accession>
<dbReference type="Pfam" id="PF12972">
    <property type="entry name" value="NAGLU_C"/>
    <property type="match status" value="1"/>
</dbReference>
<comment type="caution">
    <text evidence="2">The sequence shown here is derived from an EMBL/GenBank/DDBJ whole genome shotgun (WGS) entry which is preliminary data.</text>
</comment>
<evidence type="ECO:0000313" key="2">
    <source>
        <dbReference type="EMBL" id="EKC50980.1"/>
    </source>
</evidence>
<name>K1SB58_9ZZZZ</name>
<feature type="domain" description="Alpha-N-acetylglucosaminidase C-terminal" evidence="1">
    <location>
        <begin position="3"/>
        <end position="138"/>
    </location>
</feature>
<dbReference type="AlphaFoldDB" id="K1SB58"/>
<proteinExistence type="predicted"/>
<dbReference type="Gene3D" id="1.20.120.670">
    <property type="entry name" value="N-acetyl-b-d-glucoasminidase"/>
    <property type="match status" value="1"/>
</dbReference>
<dbReference type="PANTHER" id="PTHR12872:SF1">
    <property type="entry name" value="ALPHA-N-ACETYLGLUCOSAMINIDASE"/>
    <property type="match status" value="1"/>
</dbReference>
<dbReference type="EMBL" id="AJWZ01009556">
    <property type="protein sequence ID" value="EKC50980.1"/>
    <property type="molecule type" value="Genomic_DNA"/>
</dbReference>
<dbReference type="InterPro" id="IPR007781">
    <property type="entry name" value="NAGLU"/>
</dbReference>
<protein>
    <submittedName>
        <fullName evidence="2">Alpha-N-acetylglucosaminidase</fullName>
    </submittedName>
</protein>
<organism evidence="2">
    <name type="scientific">human gut metagenome</name>
    <dbReference type="NCBI Taxonomy" id="408170"/>
    <lineage>
        <taxon>unclassified sequences</taxon>
        <taxon>metagenomes</taxon>
        <taxon>organismal metagenomes</taxon>
    </lineage>
</organism>
<dbReference type="PANTHER" id="PTHR12872">
    <property type="entry name" value="ALPHA-N-ACETYLGLUCOSAMINIDASE"/>
    <property type="match status" value="1"/>
</dbReference>
<dbReference type="InterPro" id="IPR024732">
    <property type="entry name" value="NAGLU_C"/>
</dbReference>
<feature type="non-terminal residue" evidence="2">
    <location>
        <position position="139"/>
    </location>
</feature>